<keyword evidence="2" id="KW-0540">Nuclease</keyword>
<dbReference type="Proteomes" id="UP000177306">
    <property type="component" value="Unassembled WGS sequence"/>
</dbReference>
<dbReference type="EMBL" id="MFLY01000007">
    <property type="protein sequence ID" value="OGG73194.1"/>
    <property type="molecule type" value="Genomic_DNA"/>
</dbReference>
<dbReference type="Gene3D" id="1.20.120.580">
    <property type="entry name" value="bsu32300-like"/>
    <property type="match status" value="1"/>
</dbReference>
<dbReference type="GO" id="GO:0016787">
    <property type="term" value="F:hydrolase activity"/>
    <property type="evidence" value="ECO:0007669"/>
    <property type="project" value="UniProtKB-KW"/>
</dbReference>
<evidence type="ECO:0000256" key="2">
    <source>
        <dbReference type="ARBA" id="ARBA00022722"/>
    </source>
</evidence>
<gene>
    <name evidence="5" type="ORF">A3A38_04820</name>
</gene>
<evidence type="ECO:0000313" key="5">
    <source>
        <dbReference type="EMBL" id="OGG73194.1"/>
    </source>
</evidence>
<dbReference type="InterPro" id="IPR008201">
    <property type="entry name" value="HepT-like"/>
</dbReference>
<evidence type="ECO:0000313" key="6">
    <source>
        <dbReference type="Proteomes" id="UP000177306"/>
    </source>
</evidence>
<organism evidence="5 6">
    <name type="scientific">Candidatus Kaiserbacteria bacterium RIFCSPLOWO2_01_FULL_53_17</name>
    <dbReference type="NCBI Taxonomy" id="1798511"/>
    <lineage>
        <taxon>Bacteria</taxon>
        <taxon>Candidatus Kaiseribacteriota</taxon>
    </lineage>
</organism>
<dbReference type="AlphaFoldDB" id="A0A1F6EHS4"/>
<evidence type="ECO:0008006" key="7">
    <source>
        <dbReference type="Google" id="ProtNLM"/>
    </source>
</evidence>
<accession>A0A1F6EHS4</accession>
<dbReference type="InterPro" id="IPR037038">
    <property type="entry name" value="HepT-like_sf"/>
</dbReference>
<dbReference type="GO" id="GO:0004540">
    <property type="term" value="F:RNA nuclease activity"/>
    <property type="evidence" value="ECO:0007669"/>
    <property type="project" value="InterPro"/>
</dbReference>
<evidence type="ECO:0000256" key="1">
    <source>
        <dbReference type="ARBA" id="ARBA00022649"/>
    </source>
</evidence>
<evidence type="ECO:0000256" key="3">
    <source>
        <dbReference type="ARBA" id="ARBA00022801"/>
    </source>
</evidence>
<protein>
    <recommendedName>
        <fullName evidence="7">DUF86 domain-containing protein</fullName>
    </recommendedName>
</protein>
<evidence type="ECO:0000256" key="4">
    <source>
        <dbReference type="ARBA" id="ARBA00024207"/>
    </source>
</evidence>
<dbReference type="Pfam" id="PF01934">
    <property type="entry name" value="HepT-like"/>
    <property type="match status" value="1"/>
</dbReference>
<keyword evidence="1" id="KW-1277">Toxin-antitoxin system</keyword>
<proteinExistence type="inferred from homology"/>
<sequence length="114" mass="12406">MYKPPLSRVKIESKLAIIREALQELPKTAAGCTEGEFAADIAKFAVAEHFLRRALEAVFDIGGHIISRFAYAPGKRPKTLKEIAHALGEKGVVEKVCNTKANNAPSAKRLVHPS</sequence>
<comment type="similarity">
    <text evidence="4">Belongs to the HepT RNase toxin family.</text>
</comment>
<comment type="caution">
    <text evidence="5">The sequence shown here is derived from an EMBL/GenBank/DDBJ whole genome shotgun (WGS) entry which is preliminary data.</text>
</comment>
<name>A0A1F6EHS4_9BACT</name>
<dbReference type="GO" id="GO:0110001">
    <property type="term" value="C:toxin-antitoxin complex"/>
    <property type="evidence" value="ECO:0007669"/>
    <property type="project" value="InterPro"/>
</dbReference>
<reference evidence="5 6" key="1">
    <citation type="journal article" date="2016" name="Nat. Commun.">
        <title>Thousands of microbial genomes shed light on interconnected biogeochemical processes in an aquifer system.</title>
        <authorList>
            <person name="Anantharaman K."/>
            <person name="Brown C.T."/>
            <person name="Hug L.A."/>
            <person name="Sharon I."/>
            <person name="Castelle C.J."/>
            <person name="Probst A.J."/>
            <person name="Thomas B.C."/>
            <person name="Singh A."/>
            <person name="Wilkins M.J."/>
            <person name="Karaoz U."/>
            <person name="Brodie E.L."/>
            <person name="Williams K.H."/>
            <person name="Hubbard S.S."/>
            <person name="Banfield J.F."/>
        </authorList>
    </citation>
    <scope>NUCLEOTIDE SEQUENCE [LARGE SCALE GENOMIC DNA]</scope>
</reference>
<keyword evidence="3" id="KW-0378">Hydrolase</keyword>